<evidence type="ECO:0000256" key="1">
    <source>
        <dbReference type="RuleBase" id="RU363098"/>
    </source>
</evidence>
<feature type="region of interest" description="Disordered" evidence="2">
    <location>
        <begin position="1"/>
        <end position="37"/>
    </location>
</feature>
<comment type="catalytic activity">
    <reaction evidence="1">
        <text>RNA(n) + a ribonucleoside 5'-triphosphate = RNA(n+1) + diphosphate</text>
        <dbReference type="Rhea" id="RHEA:21248"/>
        <dbReference type="Rhea" id="RHEA-COMP:14527"/>
        <dbReference type="Rhea" id="RHEA-COMP:17342"/>
        <dbReference type="ChEBI" id="CHEBI:33019"/>
        <dbReference type="ChEBI" id="CHEBI:61557"/>
        <dbReference type="ChEBI" id="CHEBI:140395"/>
        <dbReference type="EC" id="2.7.7.48"/>
    </reaction>
</comment>
<evidence type="ECO:0000313" key="4">
    <source>
        <dbReference type="EMBL" id="CAK7235580.1"/>
    </source>
</evidence>
<dbReference type="InterPro" id="IPR007855">
    <property type="entry name" value="RDRP"/>
</dbReference>
<feature type="compositionally biased region" description="Low complexity" evidence="2">
    <location>
        <begin position="13"/>
        <end position="25"/>
    </location>
</feature>
<evidence type="ECO:0000256" key="2">
    <source>
        <dbReference type="SAM" id="MobiDB-lite"/>
    </source>
</evidence>
<feature type="compositionally biased region" description="Pro residues" evidence="2">
    <location>
        <begin position="1"/>
        <end position="12"/>
    </location>
</feature>
<name>A0ABP0CXA4_9PEZI</name>
<evidence type="ECO:0000259" key="3">
    <source>
        <dbReference type="Pfam" id="PF05183"/>
    </source>
</evidence>
<accession>A0ABP0CXA4</accession>
<keyword evidence="1" id="KW-0696">RNA-directed RNA polymerase</keyword>
<organism evidence="4 5">
    <name type="scientific">Sporothrix eucalyptigena</name>
    <dbReference type="NCBI Taxonomy" id="1812306"/>
    <lineage>
        <taxon>Eukaryota</taxon>
        <taxon>Fungi</taxon>
        <taxon>Dikarya</taxon>
        <taxon>Ascomycota</taxon>
        <taxon>Pezizomycotina</taxon>
        <taxon>Sordariomycetes</taxon>
        <taxon>Sordariomycetidae</taxon>
        <taxon>Ophiostomatales</taxon>
        <taxon>Ophiostomataceae</taxon>
        <taxon>Sporothrix</taxon>
    </lineage>
</organism>
<dbReference type="PANTHER" id="PTHR23079">
    <property type="entry name" value="RNA-DEPENDENT RNA POLYMERASE"/>
    <property type="match status" value="1"/>
</dbReference>
<dbReference type="Pfam" id="PF05183">
    <property type="entry name" value="RdRP"/>
    <property type="match status" value="1"/>
</dbReference>
<reference evidence="4 5" key="1">
    <citation type="submission" date="2024-01" db="EMBL/GenBank/DDBJ databases">
        <authorList>
            <person name="Allen C."/>
            <person name="Tagirdzhanova G."/>
        </authorList>
    </citation>
    <scope>NUCLEOTIDE SEQUENCE [LARGE SCALE GENOMIC DNA]</scope>
</reference>
<keyword evidence="1" id="KW-0694">RNA-binding</keyword>
<feature type="domain" description="RDRP core" evidence="3">
    <location>
        <begin position="487"/>
        <end position="1167"/>
    </location>
</feature>
<gene>
    <name evidence="4" type="ORF">SEUCBS140593_009330</name>
</gene>
<dbReference type="InterPro" id="IPR057596">
    <property type="entry name" value="RDRP_core"/>
</dbReference>
<protein>
    <recommendedName>
        <fullName evidence="1">RNA-dependent RNA polymerase</fullName>
        <ecNumber evidence="1">2.7.7.48</ecNumber>
    </recommendedName>
</protein>
<dbReference type="Proteomes" id="UP001642482">
    <property type="component" value="Unassembled WGS sequence"/>
</dbReference>
<keyword evidence="1" id="KW-0548">Nucleotidyltransferase</keyword>
<keyword evidence="1" id="KW-0808">Transferase</keyword>
<proteinExistence type="inferred from homology"/>
<keyword evidence="5" id="KW-1185">Reference proteome</keyword>
<dbReference type="Gene3D" id="1.10.8.790">
    <property type="entry name" value="RNA-dependent RNA polymerase, slab domain, helical subdomain-like"/>
    <property type="match status" value="1"/>
</dbReference>
<dbReference type="PANTHER" id="PTHR23079:SF14">
    <property type="entry name" value="RNA-DEPENDENT RNA POLYMERASE"/>
    <property type="match status" value="1"/>
</dbReference>
<sequence>MSPKPKQLPVPPAAGAVAAAPVTPVKARRPGNDPGREHVAKLNQIYNLGVPLADDPQSPAKKERMALVDSHFRRYNSITNLLRIHYYKEPHRLQAVLDDFDAQAREQSTNWVCTACATRGILPSPRSDGPPRAQRTEDQIAMQKLLLSLLETSRATMLQQNNSQGWKPAAPKMVAVNVNVHTPPAEHDATVAADIDRMAVITRLGQPVVRARPQPQPQVVFDGHQDLRGFAPEGGRPSSRGGSSTSSAMYSALDSFEDQPFESQTTVDVDADVDPSNETEEFPDEDWYRSMPLRRPASQESFAVSDGVLEALEESFGLFDTTLSSAGAQGPEAEASTDYDSIPGMENLQISDDEFNDVPGGPQSGPWDPVPGLWDRLRNVFPPTPTWLKQAPFPIIWETTRIAMLCGVKLEDVDMTYSPTWEDQATFHRAIQNHPQFKDKRFPEPSTQVAWDSALNRYPLHGGANRVAVYSIHMGFNKSPTGSLYSTHLQPISIDLPHRLSRHFGSDRFVEILFPLHHSSVTLVPHILRRNHEAAVREINHWLTRQRHDFAGRTWSAFYTKNDRPKKLTTTSRAGQGETDESIIRNRVFLFAERGSGISEDSTGADAGSPQGGPLRVYDMLNWLLQFNKFPQNRKQPYLKLFSRVALGLSRTKATVVFEPGQIRHHERDLLSPTGTVMNDGVARMSLSVARKLRSALELSELPVAVQGRIGSAKGMWILDTEDTGREDWIETYPSQRKWVCDGENVDHRTLEVLNHASEARSANLNLQFISILEDRAIDKTRMRCVLGNILKGSLTRDLAEQRAALENPLLFSAWAHENSIYRNDHVHCQVPFLGGLPDRDEDAIQFLLAGGFDPLSQRFLWQKVYNMQNRRCEKLKKKLSIRVGRTACLPMVVDFLGVLEEGEVQVCFSSKFQVEADGDPDENGDDGSFSDTLLVGTDVLVARCPAHFTSDMQKVRAVFRKELCALKDVIIFSSKGDSPLADMLSGGDYDGDVAWVCWDPRIVDNFSNALPSPKYDLLELGYMRKIRTTVDQLAMTSPGGLVGGGGDLSPRVLADMVERSFSFNMKENLLSKLTVYKEHLCYWRGNIGDKTANLLSTLLGDLVDQAKQGNDFTMQDSERLRVELLEGFNKGTPPPSQLEKPAYKCTNRNARAEKLDHIVDYLKFDVAKPIIQREMQALSDMRKAMSNRDRDATGPQRQDISYYWDADLAAPAKDFEGLAQKSEVCYAIFEALKSDIREVRASWKNETWQWASIKGGGGSDTFEDPGFRQRVLQLYQQWCDITVRLPAMAPLSMPAIPVTGSPAAKISKKAFPIVDLDVNAETIPWILKQGYLADPEYSLWAIIRASQAFRMLYRKGPIVWRLAGRQLQVIKALMTGQKHSGLGGAKVLMTPTMFASVRPSHKIIGRMTARMQGGEVAGIDDDDDDNLFADDT</sequence>
<evidence type="ECO:0000313" key="5">
    <source>
        <dbReference type="Proteomes" id="UP001642482"/>
    </source>
</evidence>
<feature type="compositionally biased region" description="Low complexity" evidence="2">
    <location>
        <begin position="234"/>
        <end position="247"/>
    </location>
</feature>
<comment type="caution">
    <text evidence="4">The sequence shown here is derived from an EMBL/GenBank/DDBJ whole genome shotgun (WGS) entry which is preliminary data.</text>
</comment>
<feature type="region of interest" description="Disordered" evidence="2">
    <location>
        <begin position="228"/>
        <end position="248"/>
    </location>
</feature>
<dbReference type="EMBL" id="CAWUHD010000150">
    <property type="protein sequence ID" value="CAK7235580.1"/>
    <property type="molecule type" value="Genomic_DNA"/>
</dbReference>
<comment type="similarity">
    <text evidence="1">Belongs to the RdRP family.</text>
</comment>
<dbReference type="EC" id="2.7.7.48" evidence="1"/>